<dbReference type="EMBL" id="JBFDAA010000020">
    <property type="protein sequence ID" value="KAL1115459.1"/>
    <property type="molecule type" value="Genomic_DNA"/>
</dbReference>
<accession>A0ABD0YEJ3</accession>
<dbReference type="Proteomes" id="UP001558652">
    <property type="component" value="Unassembled WGS sequence"/>
</dbReference>
<evidence type="ECO:0000313" key="1">
    <source>
        <dbReference type="EMBL" id="KAL1115459.1"/>
    </source>
</evidence>
<proteinExistence type="predicted"/>
<keyword evidence="2" id="KW-1185">Reference proteome</keyword>
<organism evidence="1 2">
    <name type="scientific">Ranatra chinensis</name>
    <dbReference type="NCBI Taxonomy" id="642074"/>
    <lineage>
        <taxon>Eukaryota</taxon>
        <taxon>Metazoa</taxon>
        <taxon>Ecdysozoa</taxon>
        <taxon>Arthropoda</taxon>
        <taxon>Hexapoda</taxon>
        <taxon>Insecta</taxon>
        <taxon>Pterygota</taxon>
        <taxon>Neoptera</taxon>
        <taxon>Paraneoptera</taxon>
        <taxon>Hemiptera</taxon>
        <taxon>Heteroptera</taxon>
        <taxon>Panheteroptera</taxon>
        <taxon>Nepomorpha</taxon>
        <taxon>Nepidae</taxon>
        <taxon>Ranatrinae</taxon>
        <taxon>Ranatra</taxon>
    </lineage>
</organism>
<gene>
    <name evidence="1" type="ORF">AAG570_007489</name>
</gene>
<dbReference type="AlphaFoldDB" id="A0ABD0YEJ3"/>
<name>A0ABD0YEJ3_9HEMI</name>
<sequence length="107" mass="12643">MATKRRNVFYQKQQTTEIGMCNLPCFCDFMYFTQREHEMMSYQTHLLDELEVQEIVAGYAVGMTLVVMQQKGHFVTCDKIELKMYRYHDIDTVFNQTLTYPEFGGSV</sequence>
<reference evidence="1 2" key="1">
    <citation type="submission" date="2024-07" db="EMBL/GenBank/DDBJ databases">
        <title>Chromosome-level genome assembly of the water stick insect Ranatra chinensis (Heteroptera: Nepidae).</title>
        <authorList>
            <person name="Liu X."/>
        </authorList>
    </citation>
    <scope>NUCLEOTIDE SEQUENCE [LARGE SCALE GENOMIC DNA]</scope>
    <source>
        <strain evidence="1">Cailab_2021Rc</strain>
        <tissue evidence="1">Muscle</tissue>
    </source>
</reference>
<protein>
    <submittedName>
        <fullName evidence="1">Uncharacterized protein</fullName>
    </submittedName>
</protein>
<comment type="caution">
    <text evidence="1">The sequence shown here is derived from an EMBL/GenBank/DDBJ whole genome shotgun (WGS) entry which is preliminary data.</text>
</comment>
<evidence type="ECO:0000313" key="2">
    <source>
        <dbReference type="Proteomes" id="UP001558652"/>
    </source>
</evidence>